<dbReference type="Pfam" id="PF03009">
    <property type="entry name" value="GDPD"/>
    <property type="match status" value="1"/>
</dbReference>
<keyword evidence="3" id="KW-0378">Hydrolase</keyword>
<dbReference type="AlphaFoldDB" id="A0A1R4I5B8"/>
<dbReference type="InterPro" id="IPR030395">
    <property type="entry name" value="GP_PDE_dom"/>
</dbReference>
<gene>
    <name evidence="3" type="ORF">CZ787_18420</name>
</gene>
<dbReference type="EC" id="3.1.4.46" evidence="3"/>
<dbReference type="GO" id="GO:0006629">
    <property type="term" value="P:lipid metabolic process"/>
    <property type="evidence" value="ECO:0007669"/>
    <property type="project" value="InterPro"/>
</dbReference>
<protein>
    <submittedName>
        <fullName evidence="3">Glycerophosphoryl diester phosphodiesterase</fullName>
        <ecNumber evidence="3">3.1.4.46</ecNumber>
    </submittedName>
</protein>
<evidence type="ECO:0000256" key="1">
    <source>
        <dbReference type="SAM" id="SignalP"/>
    </source>
</evidence>
<feature type="signal peptide" evidence="1">
    <location>
        <begin position="1"/>
        <end position="25"/>
    </location>
</feature>
<evidence type="ECO:0000313" key="3">
    <source>
        <dbReference type="EMBL" id="SJN15091.1"/>
    </source>
</evidence>
<dbReference type="GO" id="GO:0008889">
    <property type="term" value="F:glycerophosphodiester phosphodiesterase activity"/>
    <property type="evidence" value="ECO:0007669"/>
    <property type="project" value="UniProtKB-EC"/>
</dbReference>
<dbReference type="CDD" id="cd08601">
    <property type="entry name" value="GDPD_SaGlpQ_like"/>
    <property type="match status" value="1"/>
</dbReference>
<organism evidence="3 4">
    <name type="scientific">Halomonas citrativorans</name>
    <dbReference type="NCBI Taxonomy" id="2742612"/>
    <lineage>
        <taxon>Bacteria</taxon>
        <taxon>Pseudomonadati</taxon>
        <taxon>Pseudomonadota</taxon>
        <taxon>Gammaproteobacteria</taxon>
        <taxon>Oceanospirillales</taxon>
        <taxon>Halomonadaceae</taxon>
        <taxon>Halomonas</taxon>
    </lineage>
</organism>
<name>A0A1R4I5B8_9GAMM</name>
<dbReference type="Proteomes" id="UP000196331">
    <property type="component" value="Unassembled WGS sequence"/>
</dbReference>
<keyword evidence="1" id="KW-0732">Signal</keyword>
<dbReference type="RefSeq" id="WP_087111781.1">
    <property type="nucleotide sequence ID" value="NZ_FUKM01000061.1"/>
</dbReference>
<dbReference type="EMBL" id="FUKM01000061">
    <property type="protein sequence ID" value="SJN15091.1"/>
    <property type="molecule type" value="Genomic_DNA"/>
</dbReference>
<dbReference type="SUPFAM" id="SSF51695">
    <property type="entry name" value="PLC-like phosphodiesterases"/>
    <property type="match status" value="1"/>
</dbReference>
<dbReference type="PANTHER" id="PTHR46211">
    <property type="entry name" value="GLYCEROPHOSPHORYL DIESTER PHOSPHODIESTERASE"/>
    <property type="match status" value="1"/>
</dbReference>
<dbReference type="Gene3D" id="3.20.20.190">
    <property type="entry name" value="Phosphatidylinositol (PI) phosphodiesterase"/>
    <property type="match status" value="1"/>
</dbReference>
<feature type="chain" id="PRO_5012006293" evidence="1">
    <location>
        <begin position="26"/>
        <end position="311"/>
    </location>
</feature>
<reference evidence="3 4" key="1">
    <citation type="submission" date="2017-02" db="EMBL/GenBank/DDBJ databases">
        <authorList>
            <person name="Dridi B."/>
        </authorList>
    </citation>
    <scope>NUCLEOTIDE SEQUENCE [LARGE SCALE GENOMIC DNA]</scope>
    <source>
        <strain evidence="3 4">JB380</strain>
    </source>
</reference>
<evidence type="ECO:0000313" key="4">
    <source>
        <dbReference type="Proteomes" id="UP000196331"/>
    </source>
</evidence>
<evidence type="ECO:0000259" key="2">
    <source>
        <dbReference type="PROSITE" id="PS51704"/>
    </source>
</evidence>
<dbReference type="PANTHER" id="PTHR46211:SF7">
    <property type="entry name" value="GLYCEROPHOSPHODIESTER PHOSPHODIESTERASE"/>
    <property type="match status" value="1"/>
</dbReference>
<sequence>MRPASLFTAVSLGLFAAVTTSAALAETSPLEQQLKDLASFQVIAHRGASGHVPESSMAALELAHEWGADYLELDIQMTADGELVAFHDDTLERTSNGEGRINDHTLAELKDLDAGAWFNDAYPDLADEAFMGAEILTLEEVFSRFGQNARYYLETKSPQLNPGVEAALVKRLEAFDMIDTGRVLVQSFEQESLLKIHELNDDIPLIQLVWYSPSQEDSERLAEWRGTTPGAQDITDEHFQAVADYAVGLGSNYRYEGEQVIDEAFIRQAQDNGLAVHIYTVNDTDHMQQLIDWGVNGLFTDYPDRLIELIE</sequence>
<accession>A0A1R4I5B8</accession>
<dbReference type="PROSITE" id="PS51704">
    <property type="entry name" value="GP_PDE"/>
    <property type="match status" value="1"/>
</dbReference>
<dbReference type="InterPro" id="IPR017946">
    <property type="entry name" value="PLC-like_Pdiesterase_TIM-brl"/>
</dbReference>
<proteinExistence type="predicted"/>
<comment type="caution">
    <text evidence="3">The sequence shown here is derived from an EMBL/GenBank/DDBJ whole genome shotgun (WGS) entry which is preliminary data.</text>
</comment>
<dbReference type="OrthoDB" id="9795622at2"/>
<feature type="domain" description="GP-PDE" evidence="2">
    <location>
        <begin position="40"/>
        <end position="310"/>
    </location>
</feature>